<evidence type="ECO:0000256" key="6">
    <source>
        <dbReference type="ARBA" id="ARBA00022603"/>
    </source>
</evidence>
<evidence type="ECO:0000256" key="1">
    <source>
        <dbReference type="ARBA" id="ARBA00000903"/>
    </source>
</evidence>
<dbReference type="OrthoDB" id="9778208at2"/>
<evidence type="ECO:0000256" key="9">
    <source>
        <dbReference type="HAMAP-Rule" id="MF_00812"/>
    </source>
</evidence>
<comment type="similarity">
    <text evidence="3 9">Belongs to the class I-like SAM-binding methyltransferase superfamily. TPMT family.</text>
</comment>
<dbReference type="PANTHER" id="PTHR10259:SF11">
    <property type="entry name" value="THIOPURINE S-METHYLTRANSFERASE"/>
    <property type="match status" value="1"/>
</dbReference>
<evidence type="ECO:0000256" key="3">
    <source>
        <dbReference type="ARBA" id="ARBA00008145"/>
    </source>
</evidence>
<dbReference type="InterPro" id="IPR022474">
    <property type="entry name" value="Thiopur_S-MeTfrase_Se/Te_detox"/>
</dbReference>
<dbReference type="PIRSF" id="PIRSF023956">
    <property type="entry name" value="Thiopurine_S-methyltransferase"/>
    <property type="match status" value="1"/>
</dbReference>
<dbReference type="Proteomes" id="UP000033633">
    <property type="component" value="Unassembled WGS sequence"/>
</dbReference>
<dbReference type="InterPro" id="IPR029063">
    <property type="entry name" value="SAM-dependent_MTases_sf"/>
</dbReference>
<feature type="binding site" evidence="9">
    <location>
        <position position="121"/>
    </location>
    <ligand>
        <name>S-adenosyl-L-methionine</name>
        <dbReference type="ChEBI" id="CHEBI:59789"/>
    </ligand>
</feature>
<dbReference type="EMBL" id="JWYV01000012">
    <property type="protein sequence ID" value="KKC99185.1"/>
    <property type="molecule type" value="Genomic_DNA"/>
</dbReference>
<evidence type="ECO:0000256" key="7">
    <source>
        <dbReference type="ARBA" id="ARBA00022679"/>
    </source>
</evidence>
<dbReference type="STRING" id="265726.KY46_13845"/>
<dbReference type="SUPFAM" id="SSF53335">
    <property type="entry name" value="S-adenosyl-L-methionine-dependent methyltransferases"/>
    <property type="match status" value="1"/>
</dbReference>
<dbReference type="PATRIC" id="fig|265726.11.peg.1004"/>
<evidence type="ECO:0000313" key="11">
    <source>
        <dbReference type="Proteomes" id="UP000033633"/>
    </source>
</evidence>
<dbReference type="EC" id="2.1.1.67" evidence="4 9"/>
<name>A0A0F5VAJ5_9GAMM</name>
<dbReference type="GO" id="GO:0010038">
    <property type="term" value="P:response to metal ion"/>
    <property type="evidence" value="ECO:0007669"/>
    <property type="project" value="InterPro"/>
</dbReference>
<dbReference type="Pfam" id="PF05724">
    <property type="entry name" value="TPMT"/>
    <property type="match status" value="1"/>
</dbReference>
<proteinExistence type="inferred from homology"/>
<dbReference type="GO" id="GO:0032259">
    <property type="term" value="P:methylation"/>
    <property type="evidence" value="ECO:0007669"/>
    <property type="project" value="UniProtKB-KW"/>
</dbReference>
<keyword evidence="6 9" id="KW-0489">Methyltransferase</keyword>
<keyword evidence="8 9" id="KW-0949">S-adenosyl-L-methionine</keyword>
<comment type="catalytic activity">
    <reaction evidence="1 9">
        <text>S-adenosyl-L-methionine + a thiopurine = S-adenosyl-L-homocysteine + a thiopurine S-methylether.</text>
        <dbReference type="EC" id="2.1.1.67"/>
    </reaction>
</comment>
<dbReference type="Gene3D" id="3.40.50.150">
    <property type="entry name" value="Vaccinia Virus protein VP39"/>
    <property type="match status" value="1"/>
</dbReference>
<organism evidence="10 11">
    <name type="scientific">Photobacterium halotolerans</name>
    <dbReference type="NCBI Taxonomy" id="265726"/>
    <lineage>
        <taxon>Bacteria</taxon>
        <taxon>Pseudomonadati</taxon>
        <taxon>Pseudomonadota</taxon>
        <taxon>Gammaproteobacteria</taxon>
        <taxon>Vibrionales</taxon>
        <taxon>Vibrionaceae</taxon>
        <taxon>Photobacterium</taxon>
    </lineage>
</organism>
<feature type="binding site" evidence="9">
    <location>
        <position position="10"/>
    </location>
    <ligand>
        <name>S-adenosyl-L-methionine</name>
        <dbReference type="ChEBI" id="CHEBI:59789"/>
    </ligand>
</feature>
<dbReference type="GO" id="GO:0008119">
    <property type="term" value="F:thiopurine S-methyltransferase activity"/>
    <property type="evidence" value="ECO:0007669"/>
    <property type="project" value="UniProtKB-UniRule"/>
</dbReference>
<keyword evidence="7 9" id="KW-0808">Transferase</keyword>
<reference evidence="10 11" key="1">
    <citation type="submission" date="2014-12" db="EMBL/GenBank/DDBJ databases">
        <title>Mercury Reductase activity and rhizosphere competence traits in the genome of root associated Photobacterium halotolerans MELD1.</title>
        <authorList>
            <person name="Mathew D.C."/>
            <person name="Huang C.-C."/>
        </authorList>
    </citation>
    <scope>NUCLEOTIDE SEQUENCE [LARGE SCALE GENOMIC DNA]</scope>
    <source>
        <strain evidence="10 11">MELD1</strain>
    </source>
</reference>
<comment type="subcellular location">
    <subcellularLocation>
        <location evidence="2 9">Cytoplasm</location>
    </subcellularLocation>
</comment>
<sequence length="215" mass="24612">MDAEFWHSRWAENRIGFHLNDTNPVLPYYWPKLGLQREDTVFVPMCGKSLDLTWLAEKHQQVTGVELSEIAVRAYFAEHLYLPTVTSLGNGQTLYEFDEVRIYCGDYFTAPVQPADAVYDRAALIAMPEKMRYSYVQRLLSLVKPGGKIMLVTLDYVQEEMAGPPFSVSAEEVRSLFAGCEVTHIARQEADESHPRRQQGLSRFAEEVWFIQTPA</sequence>
<evidence type="ECO:0000256" key="8">
    <source>
        <dbReference type="ARBA" id="ARBA00022691"/>
    </source>
</evidence>
<comment type="caution">
    <text evidence="10">The sequence shown here is derived from an EMBL/GenBank/DDBJ whole genome shotgun (WGS) entry which is preliminary data.</text>
</comment>
<feature type="binding site" evidence="9">
    <location>
        <position position="66"/>
    </location>
    <ligand>
        <name>S-adenosyl-L-methionine</name>
        <dbReference type="ChEBI" id="CHEBI:59789"/>
    </ligand>
</feature>
<dbReference type="GO" id="GO:0005737">
    <property type="term" value="C:cytoplasm"/>
    <property type="evidence" value="ECO:0007669"/>
    <property type="project" value="UniProtKB-SubCell"/>
</dbReference>
<keyword evidence="11" id="KW-1185">Reference proteome</keyword>
<dbReference type="NCBIfam" id="NF009732">
    <property type="entry name" value="PRK13255.1"/>
    <property type="match status" value="1"/>
</dbReference>
<keyword evidence="5 9" id="KW-0963">Cytoplasm</keyword>
<dbReference type="CDD" id="cd02440">
    <property type="entry name" value="AdoMet_MTases"/>
    <property type="match status" value="1"/>
</dbReference>
<dbReference type="InterPro" id="IPR008854">
    <property type="entry name" value="TPMT"/>
</dbReference>
<dbReference type="FunFam" id="3.40.50.150:FF:000101">
    <property type="entry name" value="Thiopurine S-methyltransferase"/>
    <property type="match status" value="1"/>
</dbReference>
<evidence type="ECO:0000313" key="10">
    <source>
        <dbReference type="EMBL" id="KKC99185.1"/>
    </source>
</evidence>
<dbReference type="InterPro" id="IPR025835">
    <property type="entry name" value="Thiopurine_S-MeTrfase"/>
</dbReference>
<dbReference type="PROSITE" id="PS51585">
    <property type="entry name" value="SAM_MT_TPMT"/>
    <property type="match status" value="1"/>
</dbReference>
<evidence type="ECO:0000256" key="2">
    <source>
        <dbReference type="ARBA" id="ARBA00004496"/>
    </source>
</evidence>
<dbReference type="AlphaFoldDB" id="A0A0F5VAJ5"/>
<evidence type="ECO:0000256" key="4">
    <source>
        <dbReference type="ARBA" id="ARBA00011905"/>
    </source>
</evidence>
<feature type="binding site" evidence="9">
    <location>
        <position position="45"/>
    </location>
    <ligand>
        <name>S-adenosyl-L-methionine</name>
        <dbReference type="ChEBI" id="CHEBI:59789"/>
    </ligand>
</feature>
<dbReference type="HAMAP" id="MF_00812">
    <property type="entry name" value="Thiopur_methtran"/>
    <property type="match status" value="1"/>
</dbReference>
<dbReference type="NCBIfam" id="TIGR03840">
    <property type="entry name" value="TMPT_Se_Te"/>
    <property type="match status" value="1"/>
</dbReference>
<accession>A0A0F5VAJ5</accession>
<gene>
    <name evidence="9" type="primary">tpm</name>
    <name evidence="10" type="ORF">KY46_13845</name>
</gene>
<evidence type="ECO:0000256" key="5">
    <source>
        <dbReference type="ARBA" id="ARBA00022490"/>
    </source>
</evidence>
<dbReference type="PANTHER" id="PTHR10259">
    <property type="entry name" value="THIOPURINE S-METHYLTRANSFERASE"/>
    <property type="match status" value="1"/>
</dbReference>
<dbReference type="RefSeq" id="WP_046221239.1">
    <property type="nucleotide sequence ID" value="NZ_JWYV01000012.1"/>
</dbReference>
<protein>
    <recommendedName>
        <fullName evidence="4 9">Thiopurine S-methyltransferase</fullName>
        <ecNumber evidence="4 9">2.1.1.67</ecNumber>
    </recommendedName>
    <alternativeName>
        <fullName evidence="9">Thiopurine methyltransferase</fullName>
    </alternativeName>
</protein>